<dbReference type="SUPFAM" id="SSF48295">
    <property type="entry name" value="TrpR-like"/>
    <property type="match status" value="1"/>
</dbReference>
<dbReference type="GO" id="GO:0043565">
    <property type="term" value="F:sequence-specific DNA binding"/>
    <property type="evidence" value="ECO:0007669"/>
    <property type="project" value="InterPro"/>
</dbReference>
<evidence type="ECO:0000313" key="2">
    <source>
        <dbReference type="EMBL" id="KPP93517.1"/>
    </source>
</evidence>
<dbReference type="GO" id="GO:0006313">
    <property type="term" value="P:DNA transposition"/>
    <property type="evidence" value="ECO:0007669"/>
    <property type="project" value="InterPro"/>
</dbReference>
<dbReference type="Pfam" id="PF01527">
    <property type="entry name" value="HTH_Tnp_1"/>
    <property type="match status" value="1"/>
</dbReference>
<dbReference type="GO" id="GO:0004803">
    <property type="term" value="F:transposase activity"/>
    <property type="evidence" value="ECO:0007669"/>
    <property type="project" value="InterPro"/>
</dbReference>
<evidence type="ECO:0000313" key="4">
    <source>
        <dbReference type="Proteomes" id="UP000182045"/>
    </source>
</evidence>
<dbReference type="InterPro" id="IPR010921">
    <property type="entry name" value="Trp_repressor/repl_initiator"/>
</dbReference>
<evidence type="ECO:0000313" key="1">
    <source>
        <dbReference type="EMBL" id="CUX80526.1"/>
    </source>
</evidence>
<accession>A0A0P7YWV4</accession>
<dbReference type="Gene3D" id="1.10.10.10">
    <property type="entry name" value="Winged helix-like DNA-binding domain superfamily/Winged helix DNA-binding domain"/>
    <property type="match status" value="1"/>
</dbReference>
<dbReference type="PATRIC" id="fig|1666912.4.peg.2410"/>
<dbReference type="Proteomes" id="UP000050413">
    <property type="component" value="Unassembled WGS sequence"/>
</dbReference>
<evidence type="ECO:0000313" key="3">
    <source>
        <dbReference type="Proteomes" id="UP000050413"/>
    </source>
</evidence>
<name>A0A0P7YWV4_9RHOB</name>
<dbReference type="InterPro" id="IPR036388">
    <property type="entry name" value="WH-like_DNA-bd_sf"/>
</dbReference>
<dbReference type="InterPro" id="IPR002514">
    <property type="entry name" value="Transposase_8"/>
</dbReference>
<proteinExistence type="predicted"/>
<dbReference type="STRING" id="1666912.Ga0058931_1186"/>
<reference evidence="1 4" key="2">
    <citation type="submission" date="2016-01" db="EMBL/GenBank/DDBJ databases">
        <authorList>
            <person name="Varghese N."/>
        </authorList>
    </citation>
    <scope>NUCLEOTIDE SEQUENCE [LARGE SCALE GENOMIC DNA]</scope>
    <source>
        <strain evidence="1 4">HL-91</strain>
    </source>
</reference>
<protein>
    <submittedName>
        <fullName evidence="2">Transposase</fullName>
    </submittedName>
</protein>
<dbReference type="Proteomes" id="UP000182045">
    <property type="component" value="Unassembled WGS sequence"/>
</dbReference>
<organism evidence="2 3">
    <name type="scientific">Roseibaca calidilacus</name>
    <dbReference type="NCBI Taxonomy" id="1666912"/>
    <lineage>
        <taxon>Bacteria</taxon>
        <taxon>Pseudomonadati</taxon>
        <taxon>Pseudomonadota</taxon>
        <taxon>Alphaproteobacteria</taxon>
        <taxon>Rhodobacterales</taxon>
        <taxon>Paracoccaceae</taxon>
        <taxon>Roseinatronobacter</taxon>
    </lineage>
</organism>
<keyword evidence="4" id="KW-1185">Reference proteome</keyword>
<sequence length="141" mass="15615">MFNYVVNDVSYAGSLMRGEILGLERRRFWRDEDKLEIIMSVGVGGATVTQVAQRHEVTRQQIYAWRHDLKKKGLWSPDAGALFYPLDMSVAAGVPTAQDTVAETSPPVAVELRLRGGRSLHFESTIDPTALSVLIRAVDAT</sequence>
<dbReference type="EMBL" id="FBYC01000004">
    <property type="protein sequence ID" value="CUX80526.1"/>
    <property type="molecule type" value="Genomic_DNA"/>
</dbReference>
<dbReference type="NCBIfam" id="NF047595">
    <property type="entry name" value="IS66_ISRel24_TnpA"/>
    <property type="match status" value="1"/>
</dbReference>
<dbReference type="EMBL" id="LJSG01000008">
    <property type="protein sequence ID" value="KPP93517.1"/>
    <property type="molecule type" value="Genomic_DNA"/>
</dbReference>
<comment type="caution">
    <text evidence="2">The sequence shown here is derived from an EMBL/GenBank/DDBJ whole genome shotgun (WGS) entry which is preliminary data.</text>
</comment>
<gene>
    <name evidence="1" type="ORF">Ga0058931_1186</name>
    <name evidence="2" type="ORF">HLUCCA05_11115</name>
</gene>
<reference evidence="2 3" key="1">
    <citation type="submission" date="2015-09" db="EMBL/GenBank/DDBJ databases">
        <title>Identification and resolution of microdiversity through metagenomic sequencing of parallel consortia.</title>
        <authorList>
            <person name="Nelson W.C."/>
            <person name="Romine M.F."/>
            <person name="Lindemann S.R."/>
        </authorList>
    </citation>
    <scope>NUCLEOTIDE SEQUENCE [LARGE SCALE GENOMIC DNA]</scope>
    <source>
        <strain evidence="2">HL-91</strain>
    </source>
</reference>
<dbReference type="AlphaFoldDB" id="A0A0P7YWV4"/>